<dbReference type="Proteomes" id="UP001056120">
    <property type="component" value="Linkage Group LG10"/>
</dbReference>
<organism evidence="1 2">
    <name type="scientific">Smallanthus sonchifolius</name>
    <dbReference type="NCBI Taxonomy" id="185202"/>
    <lineage>
        <taxon>Eukaryota</taxon>
        <taxon>Viridiplantae</taxon>
        <taxon>Streptophyta</taxon>
        <taxon>Embryophyta</taxon>
        <taxon>Tracheophyta</taxon>
        <taxon>Spermatophyta</taxon>
        <taxon>Magnoliopsida</taxon>
        <taxon>eudicotyledons</taxon>
        <taxon>Gunneridae</taxon>
        <taxon>Pentapetalae</taxon>
        <taxon>asterids</taxon>
        <taxon>campanulids</taxon>
        <taxon>Asterales</taxon>
        <taxon>Asteraceae</taxon>
        <taxon>Asteroideae</taxon>
        <taxon>Heliantheae alliance</taxon>
        <taxon>Millerieae</taxon>
        <taxon>Smallanthus</taxon>
    </lineage>
</organism>
<gene>
    <name evidence="1" type="ORF">L1987_30312</name>
</gene>
<name>A0ACB9I541_9ASTR</name>
<accession>A0ACB9I541</accession>
<protein>
    <submittedName>
        <fullName evidence="1">Uncharacterized protein</fullName>
    </submittedName>
</protein>
<keyword evidence="2" id="KW-1185">Reference proteome</keyword>
<reference evidence="2" key="1">
    <citation type="journal article" date="2022" name="Mol. Ecol. Resour.">
        <title>The genomes of chicory, endive, great burdock and yacon provide insights into Asteraceae palaeo-polyploidization history and plant inulin production.</title>
        <authorList>
            <person name="Fan W."/>
            <person name="Wang S."/>
            <person name="Wang H."/>
            <person name="Wang A."/>
            <person name="Jiang F."/>
            <person name="Liu H."/>
            <person name="Zhao H."/>
            <person name="Xu D."/>
            <person name="Zhang Y."/>
        </authorList>
    </citation>
    <scope>NUCLEOTIDE SEQUENCE [LARGE SCALE GENOMIC DNA]</scope>
    <source>
        <strain evidence="2">cv. Yunnan</strain>
    </source>
</reference>
<sequence>MPIAGCLLLAIADLLVACGHSPHNRPDRDYNPTSKTTSTLLSTTVTTNFLPPPLPPDTSLTTSPILSLTSSTPTIQSQLTNFINTHLKNNLTPNHLLLFLKNHLHHHPKFAHLDLHVFRHAATLDSFCHDHSTHEWMVRTLAITHRLDSLSSVLDFIVSNPCPCSDGIFFCTRTEPIFRFAITSFCNVGRLDDALQVFDKMRKLVDGKPNVAIYNTMIHSFVKYRKFEKGLEFYGRMIKDRVRPDVITFNIFINGYFRNSKFELALEVFKEMRVKGCVPNVVTFNTLIKVFFRERKFKEGIGMAYEMIELRCGLSSTLCDQGNVVKARLMVDEIWDKGNAPSSITCTILIEGLRRIKDIELALKLMDKMLQQSIVPDSVTFNFLLDDLYNILISGYSKEKRKKEGKAIVDEMLDKDFIHDIATYNRLMKDFGFGSLFSCLLSLTVIPSSLQLLTLATQMVVISPVLSLVSSL</sequence>
<comment type="caution">
    <text evidence="1">The sequence shown here is derived from an EMBL/GenBank/DDBJ whole genome shotgun (WGS) entry which is preliminary data.</text>
</comment>
<dbReference type="EMBL" id="CM042027">
    <property type="protein sequence ID" value="KAI3802182.1"/>
    <property type="molecule type" value="Genomic_DNA"/>
</dbReference>
<reference evidence="1 2" key="2">
    <citation type="journal article" date="2022" name="Mol. Ecol. Resour.">
        <title>The genomes of chicory, endive, great burdock and yacon provide insights into Asteraceae paleo-polyploidization history and plant inulin production.</title>
        <authorList>
            <person name="Fan W."/>
            <person name="Wang S."/>
            <person name="Wang H."/>
            <person name="Wang A."/>
            <person name="Jiang F."/>
            <person name="Liu H."/>
            <person name="Zhao H."/>
            <person name="Xu D."/>
            <person name="Zhang Y."/>
        </authorList>
    </citation>
    <scope>NUCLEOTIDE SEQUENCE [LARGE SCALE GENOMIC DNA]</scope>
    <source>
        <strain evidence="2">cv. Yunnan</strain>
        <tissue evidence="1">Leaves</tissue>
    </source>
</reference>
<evidence type="ECO:0000313" key="1">
    <source>
        <dbReference type="EMBL" id="KAI3802182.1"/>
    </source>
</evidence>
<proteinExistence type="predicted"/>
<evidence type="ECO:0000313" key="2">
    <source>
        <dbReference type="Proteomes" id="UP001056120"/>
    </source>
</evidence>